<organism evidence="1 2">
    <name type="scientific">Parabacteroides distasonis</name>
    <dbReference type="NCBI Taxonomy" id="823"/>
    <lineage>
        <taxon>Bacteria</taxon>
        <taxon>Pseudomonadati</taxon>
        <taxon>Bacteroidota</taxon>
        <taxon>Bacteroidia</taxon>
        <taxon>Bacteroidales</taxon>
        <taxon>Tannerellaceae</taxon>
        <taxon>Parabacteroides</taxon>
    </lineage>
</organism>
<dbReference type="EMBL" id="WKNE01000006">
    <property type="protein sequence ID" value="MRZ55086.1"/>
    <property type="molecule type" value="Genomic_DNA"/>
</dbReference>
<sequence length="143" mass="16448">MTEIIIGAFYEVYNTLGYGFIEAVYQNALCKELTRLGVPFDTHRKITVFYKKEIVGYYEADIIAFDRVILELKAVRKLSFEHERQLRNYLKATDLEIGLLLNFGPRPEIRREIFSKSYRMQLQELQAPAARSASSASSAGNDN</sequence>
<comment type="caution">
    <text evidence="1">The sequence shown here is derived from an EMBL/GenBank/DDBJ whole genome shotgun (WGS) entry which is preliminary data.</text>
</comment>
<name>A0A6I2NM61_PARDI</name>
<gene>
    <name evidence="1" type="ORF">GKD68_10010</name>
</gene>
<reference evidence="1 2" key="1">
    <citation type="journal article" date="2019" name="Nat. Med.">
        <title>A library of human gut bacterial isolates paired with longitudinal multiomics data enables mechanistic microbiome research.</title>
        <authorList>
            <person name="Poyet M."/>
            <person name="Groussin M."/>
            <person name="Gibbons S.M."/>
            <person name="Avila-Pacheco J."/>
            <person name="Jiang X."/>
            <person name="Kearney S.M."/>
            <person name="Perrotta A.R."/>
            <person name="Berdy B."/>
            <person name="Zhao S."/>
            <person name="Lieberman T.D."/>
            <person name="Swanson P.K."/>
            <person name="Smith M."/>
            <person name="Roesemann S."/>
            <person name="Alexander J.E."/>
            <person name="Rich S.A."/>
            <person name="Livny J."/>
            <person name="Vlamakis H."/>
            <person name="Clish C."/>
            <person name="Bullock K."/>
            <person name="Deik A."/>
            <person name="Scott J."/>
            <person name="Pierce K.A."/>
            <person name="Xavier R.J."/>
            <person name="Alm E.J."/>
        </authorList>
    </citation>
    <scope>NUCLEOTIDE SEQUENCE [LARGE SCALE GENOMIC DNA]</scope>
    <source>
        <strain evidence="1 2">BIOML-A2</strain>
    </source>
</reference>
<protein>
    <submittedName>
        <fullName evidence="1">GxxExxY protein</fullName>
    </submittedName>
</protein>
<accession>A0A6I2NM61</accession>
<evidence type="ECO:0000313" key="1">
    <source>
        <dbReference type="EMBL" id="MRZ55086.1"/>
    </source>
</evidence>
<dbReference type="Proteomes" id="UP000432516">
    <property type="component" value="Unassembled WGS sequence"/>
</dbReference>
<dbReference type="InterPro" id="IPR026350">
    <property type="entry name" value="GxxExxY"/>
</dbReference>
<dbReference type="NCBIfam" id="TIGR04256">
    <property type="entry name" value="GxxExxY"/>
    <property type="match status" value="1"/>
</dbReference>
<dbReference type="Pfam" id="PF13366">
    <property type="entry name" value="PDDEXK_3"/>
    <property type="match status" value="1"/>
</dbReference>
<evidence type="ECO:0000313" key="2">
    <source>
        <dbReference type="Proteomes" id="UP000432516"/>
    </source>
</evidence>
<dbReference type="AlphaFoldDB" id="A0A6I2NM61"/>
<proteinExistence type="predicted"/>